<feature type="transmembrane region" description="Helical" evidence="1">
    <location>
        <begin position="374"/>
        <end position="397"/>
    </location>
</feature>
<dbReference type="EMBL" id="CP063458">
    <property type="protein sequence ID" value="QOV88805.1"/>
    <property type="molecule type" value="Genomic_DNA"/>
</dbReference>
<sequence>MKRPRPLRLPSLLRSTAAIALTALLSLGVLAPYFHDGIYQNGDLWNFLGGVVEARNALAEGQFPLRVAPNQLDGRQYPVFQFYANLPYTVAGFIMGEEGRNPYSAWKWTMFAALMIGGLSIGRLAWRWTRSQPAALSAIAVFLSAPYLMTNLNDRGAVAEVFAISLLPAALLATWTCMVRRGLWRSAVCAIAWTALGLTHNITYLYGATFISVFILSFCWPRRRVLPRLGRLALAGLLHALMLVWYVAPQFALMPQLAIAADLASPAWSAELVPLAVLLWPICRTPAISTIPRLGLQIGWLVLAGVACAFIAWTNAFGRGRFSDHAPRRRLQRGLQVRLLVLWAVAIFIVWTPVDFWPFVPKLFYFVQFTYRLLGFVLLFGALLAALGLAGIAARSASAVRRPGFGRRFGWIACLVVIAAAALTQFAYYPPGLYHPRGSHRWINDRPIMGGLGDYVLRPQVEPPLPAGWQRVPAETFAATRPPGALPVFRAEVTSPTRIVLPVLWYPNMLRVTVNGRPSPYGASGTHVTVDLPPGRHRVAVRFDGLDWANNASTAGAALTLAILGWKIGTPLRGRRRRPRAA</sequence>
<evidence type="ECO:0000313" key="3">
    <source>
        <dbReference type="EMBL" id="QOV88805.1"/>
    </source>
</evidence>
<dbReference type="RefSeq" id="WP_206291812.1">
    <property type="nucleotide sequence ID" value="NZ_CP063458.1"/>
</dbReference>
<feature type="transmembrane region" description="Helical" evidence="1">
    <location>
        <begin position="232"/>
        <end position="248"/>
    </location>
</feature>
<dbReference type="Pfam" id="PF10131">
    <property type="entry name" value="PTPS_related"/>
    <property type="match status" value="1"/>
</dbReference>
<feature type="transmembrane region" description="Helical" evidence="1">
    <location>
        <begin position="156"/>
        <end position="175"/>
    </location>
</feature>
<evidence type="ECO:0000256" key="1">
    <source>
        <dbReference type="SAM" id="Phobius"/>
    </source>
</evidence>
<dbReference type="AlphaFoldDB" id="A0A7M2WTF3"/>
<protein>
    <recommendedName>
        <fullName evidence="2">Membrane protein 6-pyruvoyl-tetrahydropterin synthase-related domain-containing protein</fullName>
    </recommendedName>
</protein>
<accession>A0A7M2WTF3</accession>
<evidence type="ECO:0000313" key="4">
    <source>
        <dbReference type="Proteomes" id="UP000593765"/>
    </source>
</evidence>
<reference evidence="3 4" key="1">
    <citation type="submission" date="2020-10" db="EMBL/GenBank/DDBJ databases">
        <title>Wide distribution of Phycisphaera-like planctomycetes from WD2101 soil group in peatlands and genome analysis of the first cultivated representative.</title>
        <authorList>
            <person name="Dedysh S.N."/>
            <person name="Beletsky A.V."/>
            <person name="Ivanova A."/>
            <person name="Kulichevskaya I.S."/>
            <person name="Suzina N.E."/>
            <person name="Philippov D.A."/>
            <person name="Rakitin A.L."/>
            <person name="Mardanov A.V."/>
            <person name="Ravin N.V."/>
        </authorList>
    </citation>
    <scope>NUCLEOTIDE SEQUENCE [LARGE SCALE GENOMIC DNA]</scope>
    <source>
        <strain evidence="3 4">M1803</strain>
    </source>
</reference>
<gene>
    <name evidence="3" type="ORF">IPV69_21660</name>
</gene>
<feature type="transmembrane region" description="Helical" evidence="1">
    <location>
        <begin position="204"/>
        <end position="220"/>
    </location>
</feature>
<feature type="transmembrane region" description="Helical" evidence="1">
    <location>
        <begin position="133"/>
        <end position="150"/>
    </location>
</feature>
<feature type="transmembrane region" description="Helical" evidence="1">
    <location>
        <begin position="105"/>
        <end position="126"/>
    </location>
</feature>
<dbReference type="Proteomes" id="UP000593765">
    <property type="component" value="Chromosome"/>
</dbReference>
<feature type="transmembrane region" description="Helical" evidence="1">
    <location>
        <begin position="182"/>
        <end position="198"/>
    </location>
</feature>
<keyword evidence="1" id="KW-0812">Transmembrane</keyword>
<proteinExistence type="predicted"/>
<dbReference type="KEGG" id="hbs:IPV69_21660"/>
<feature type="transmembrane region" description="Helical" evidence="1">
    <location>
        <begin position="12"/>
        <end position="34"/>
    </location>
</feature>
<feature type="domain" description="Membrane protein 6-pyruvoyl-tetrahydropterin synthase-related" evidence="2">
    <location>
        <begin position="80"/>
        <end position="436"/>
    </location>
</feature>
<feature type="transmembrane region" description="Helical" evidence="1">
    <location>
        <begin position="409"/>
        <end position="429"/>
    </location>
</feature>
<organism evidence="3 4">
    <name type="scientific">Humisphaera borealis</name>
    <dbReference type="NCBI Taxonomy" id="2807512"/>
    <lineage>
        <taxon>Bacteria</taxon>
        <taxon>Pseudomonadati</taxon>
        <taxon>Planctomycetota</taxon>
        <taxon>Phycisphaerae</taxon>
        <taxon>Tepidisphaerales</taxon>
        <taxon>Tepidisphaeraceae</taxon>
        <taxon>Humisphaera</taxon>
    </lineage>
</organism>
<keyword evidence="4" id="KW-1185">Reference proteome</keyword>
<name>A0A7M2WTF3_9BACT</name>
<keyword evidence="1" id="KW-0472">Membrane</keyword>
<feature type="transmembrane region" description="Helical" evidence="1">
    <location>
        <begin position="294"/>
        <end position="314"/>
    </location>
</feature>
<feature type="transmembrane region" description="Helical" evidence="1">
    <location>
        <begin position="335"/>
        <end position="354"/>
    </location>
</feature>
<evidence type="ECO:0000259" key="2">
    <source>
        <dbReference type="Pfam" id="PF10131"/>
    </source>
</evidence>
<keyword evidence="1" id="KW-1133">Transmembrane helix</keyword>
<dbReference type="InterPro" id="IPR018776">
    <property type="entry name" value="Membrane_prot_PTPS-rel_domain"/>
</dbReference>